<gene>
    <name evidence="2" type="ORF">B0T18DRAFT_391504</name>
</gene>
<accession>A0AA40EXK6</accession>
<evidence type="ECO:0000313" key="2">
    <source>
        <dbReference type="EMBL" id="KAK0747187.1"/>
    </source>
</evidence>
<keyword evidence="1" id="KW-0732">Signal</keyword>
<proteinExistence type="predicted"/>
<dbReference type="AlphaFoldDB" id="A0AA40EXK6"/>
<organism evidence="2 3">
    <name type="scientific">Schizothecium vesticola</name>
    <dbReference type="NCBI Taxonomy" id="314040"/>
    <lineage>
        <taxon>Eukaryota</taxon>
        <taxon>Fungi</taxon>
        <taxon>Dikarya</taxon>
        <taxon>Ascomycota</taxon>
        <taxon>Pezizomycotina</taxon>
        <taxon>Sordariomycetes</taxon>
        <taxon>Sordariomycetidae</taxon>
        <taxon>Sordariales</taxon>
        <taxon>Schizotheciaceae</taxon>
        <taxon>Schizothecium</taxon>
    </lineage>
</organism>
<name>A0AA40EXK6_9PEZI</name>
<feature type="signal peptide" evidence="1">
    <location>
        <begin position="1"/>
        <end position="22"/>
    </location>
</feature>
<comment type="caution">
    <text evidence="2">The sequence shown here is derived from an EMBL/GenBank/DDBJ whole genome shotgun (WGS) entry which is preliminary data.</text>
</comment>
<feature type="chain" id="PRO_5041375591" description="AA1-like domain-containing protein" evidence="1">
    <location>
        <begin position="23"/>
        <end position="157"/>
    </location>
</feature>
<keyword evidence="3" id="KW-1185">Reference proteome</keyword>
<sequence length="157" mass="16201">MSPSLPHALAWALLATAPLALTQIQVPPQVCVTGAQVPNMWSIASLSVSQLSGLSTAATAGFAVTNLKTNETEALSCNLQAGYKCDIKGTPKNKALNIFLQLNLVARFSLEETLACAGKTASFWGNAEIEIACDDAATTCKGVGAPAVVNATVEIVP</sequence>
<dbReference type="EMBL" id="JAUKUD010000004">
    <property type="protein sequence ID" value="KAK0747187.1"/>
    <property type="molecule type" value="Genomic_DNA"/>
</dbReference>
<protein>
    <recommendedName>
        <fullName evidence="4">AA1-like domain-containing protein</fullName>
    </recommendedName>
</protein>
<evidence type="ECO:0008006" key="4">
    <source>
        <dbReference type="Google" id="ProtNLM"/>
    </source>
</evidence>
<reference evidence="2" key="1">
    <citation type="submission" date="2023-06" db="EMBL/GenBank/DDBJ databases">
        <title>Genome-scale phylogeny and comparative genomics of the fungal order Sordariales.</title>
        <authorList>
            <consortium name="Lawrence Berkeley National Laboratory"/>
            <person name="Hensen N."/>
            <person name="Bonometti L."/>
            <person name="Westerberg I."/>
            <person name="Brannstrom I.O."/>
            <person name="Guillou S."/>
            <person name="Cros-Aarteil S."/>
            <person name="Calhoun S."/>
            <person name="Haridas S."/>
            <person name="Kuo A."/>
            <person name="Mondo S."/>
            <person name="Pangilinan J."/>
            <person name="Riley R."/>
            <person name="LaButti K."/>
            <person name="Andreopoulos B."/>
            <person name="Lipzen A."/>
            <person name="Chen C."/>
            <person name="Yanf M."/>
            <person name="Daum C."/>
            <person name="Ng V."/>
            <person name="Clum A."/>
            <person name="Steindorff A."/>
            <person name="Ohm R."/>
            <person name="Martin F."/>
            <person name="Silar P."/>
            <person name="Natvig D."/>
            <person name="Lalanne C."/>
            <person name="Gautier V."/>
            <person name="Ament-velasquez S.L."/>
            <person name="Kruys A."/>
            <person name="Hutchinson M.I."/>
            <person name="Powell A.J."/>
            <person name="Barry K."/>
            <person name="Miller A.N."/>
            <person name="Grigoriev I.V."/>
            <person name="Debuchy R."/>
            <person name="Gladieux P."/>
            <person name="Thoren M.H."/>
            <person name="Johannesson H."/>
        </authorList>
    </citation>
    <scope>NUCLEOTIDE SEQUENCE</scope>
    <source>
        <strain evidence="2">SMH3187-1</strain>
    </source>
</reference>
<evidence type="ECO:0000256" key="1">
    <source>
        <dbReference type="SAM" id="SignalP"/>
    </source>
</evidence>
<dbReference type="Proteomes" id="UP001172155">
    <property type="component" value="Unassembled WGS sequence"/>
</dbReference>
<evidence type="ECO:0000313" key="3">
    <source>
        <dbReference type="Proteomes" id="UP001172155"/>
    </source>
</evidence>